<dbReference type="InterPro" id="IPR051448">
    <property type="entry name" value="CdaR-like_regulators"/>
</dbReference>
<dbReference type="OrthoDB" id="9792148at2"/>
<dbReference type="EMBL" id="CVRB01000003">
    <property type="protein sequence ID" value="CRK83564.1"/>
    <property type="molecule type" value="Genomic_DNA"/>
</dbReference>
<dbReference type="InterPro" id="IPR025736">
    <property type="entry name" value="PucR_C-HTH_dom"/>
</dbReference>
<organism evidence="2 3">
    <name type="scientific">Neobacillus massiliamazoniensis</name>
    <dbReference type="NCBI Taxonomy" id="1499688"/>
    <lineage>
        <taxon>Bacteria</taxon>
        <taxon>Bacillati</taxon>
        <taxon>Bacillota</taxon>
        <taxon>Bacilli</taxon>
        <taxon>Bacillales</taxon>
        <taxon>Bacillaceae</taxon>
        <taxon>Neobacillus</taxon>
    </lineage>
</organism>
<feature type="domain" description="PucR C-terminal helix-turn-helix" evidence="1">
    <location>
        <begin position="241"/>
        <end position="295"/>
    </location>
</feature>
<evidence type="ECO:0000259" key="1">
    <source>
        <dbReference type="Pfam" id="PF13556"/>
    </source>
</evidence>
<dbReference type="PANTHER" id="PTHR33744">
    <property type="entry name" value="CARBOHYDRATE DIACID REGULATOR"/>
    <property type="match status" value="1"/>
</dbReference>
<dbReference type="RefSeq" id="WP_090636233.1">
    <property type="nucleotide sequence ID" value="NZ_CVRB01000003.1"/>
</dbReference>
<dbReference type="Pfam" id="PF13556">
    <property type="entry name" value="HTH_30"/>
    <property type="match status" value="1"/>
</dbReference>
<protein>
    <submittedName>
        <fullName evidence="2">Transcriptional regulator</fullName>
    </submittedName>
</protein>
<dbReference type="AlphaFoldDB" id="A0A0U1NZW7"/>
<dbReference type="InterPro" id="IPR042070">
    <property type="entry name" value="PucR_C-HTH_sf"/>
</dbReference>
<dbReference type="SUPFAM" id="SSF46689">
    <property type="entry name" value="Homeodomain-like"/>
    <property type="match status" value="1"/>
</dbReference>
<evidence type="ECO:0000313" key="3">
    <source>
        <dbReference type="Proteomes" id="UP000199087"/>
    </source>
</evidence>
<dbReference type="Proteomes" id="UP000199087">
    <property type="component" value="Unassembled WGS sequence"/>
</dbReference>
<dbReference type="InterPro" id="IPR009057">
    <property type="entry name" value="Homeodomain-like_sf"/>
</dbReference>
<reference evidence="3" key="1">
    <citation type="submission" date="2015-05" db="EMBL/GenBank/DDBJ databases">
        <authorList>
            <person name="Urmite Genomes"/>
        </authorList>
    </citation>
    <scope>NUCLEOTIDE SEQUENCE [LARGE SCALE GENOMIC DNA]</scope>
    <source>
        <strain evidence="3">LF1</strain>
    </source>
</reference>
<dbReference type="STRING" id="1499688.BN000_03535"/>
<evidence type="ECO:0000313" key="2">
    <source>
        <dbReference type="EMBL" id="CRK83564.1"/>
    </source>
</evidence>
<sequence length="301" mass="35726">MLRKLLPLFKNSFLSTAQPDQSSERFFIFFDEDNNEWLGIPKSEISESELNLLIALYPLSKFSIVNHTPETKVWHDFLLSDGQPPVYQSNSNFRFLQFHLQDRFVEDHEEIESAFKGFFSEDIYIVWENENSGIVIEEMKQISLSEKEMIAMSETVESDFYVKIHFYIGKKYPFSEQLRFHFQREREYFAFGKDHINSSNIFTFERVFPAFMAYNLPKELSEKLFLELEDVFQEDPEMFVTIRTFLENNLNASVTAKKLYIHRNTLQYRVDKFTEKTGIGLKDFYGAFTVFLACLLFEQKV</sequence>
<gene>
    <name evidence="2" type="primary">yxkF</name>
    <name evidence="2" type="ORF">BN000_03535</name>
</gene>
<name>A0A0U1NZW7_9BACI</name>
<dbReference type="Gene3D" id="1.10.10.2840">
    <property type="entry name" value="PucR C-terminal helix-turn-helix domain"/>
    <property type="match status" value="1"/>
</dbReference>
<proteinExistence type="predicted"/>
<keyword evidence="3" id="KW-1185">Reference proteome</keyword>
<dbReference type="PANTHER" id="PTHR33744:SF15">
    <property type="entry name" value="CARBOHYDRATE DIACID REGULATOR"/>
    <property type="match status" value="1"/>
</dbReference>
<accession>A0A0U1NZW7</accession>